<keyword evidence="1" id="KW-0677">Repeat</keyword>
<feature type="repeat" description="RCC1" evidence="2">
    <location>
        <begin position="276"/>
        <end position="323"/>
    </location>
</feature>
<name>A0ABQ8Y092_9EUKA</name>
<sequence>MTNKQKHEISISSYHMNFDYLFDVKDKKLPHWTSVTTIEKINEIKKFAMCGYRGRSTLIWKHSKQLDTLEILYKRSYRGQLMRNNFSFDNKEDQIKDIRSGLNSYLILTQLGNVYSLSDKTVILFNGSTQVPKMDSKLDSYEKIRLVEFFKNKNLSVQAIAMTARSNYFLCSHGVLYGSGQNDGLLGDGTDNGSKKLPILIYKKVSRIFGGVDAKCFFLTTYRNELFAAGENKFGQCSVGNNKNWNYPKMVPNWKADGILDLCCLKYHTILITYEGNIFSCGSGSYNGIGEHTNNFREMYFFRDKKAIQINGGSVHTLVLTSNSELYGWGFDDMNHPTNQYQTTENVDSWSKPRKINLPQNFQSGLLNPYNFKINCGNNSIFLYYDYNDCLIQDFQNLLLSKEYCDSYLSIKNLDKIPIQKVLLELRTHIKLDEFQKIIDEKGFTKNTIKIFLQWVYCDQASNSYSIKQIFNLINLEYPPKKYLENDLLTLYEDEESKDFKILVQKKNNNTVKKNRWSIMSNKDKKQSNLKKNNKNNGNDNDKDKDKDNGEEEEDDDDDDDNYEEILVHKFILMARSGLFRGFFGFVQENQNEKKMQQVKDYSGKSIDTLKTLIKYFYTNKIEFKELKVYEDPELIVDELFDAVEYYQLNDNSNLINYLDQIKLKF</sequence>
<dbReference type="InterPro" id="IPR011333">
    <property type="entry name" value="SKP1/BTB/POZ_sf"/>
</dbReference>
<dbReference type="InterPro" id="IPR000210">
    <property type="entry name" value="BTB/POZ_dom"/>
</dbReference>
<proteinExistence type="predicted"/>
<dbReference type="Gene3D" id="2.130.10.30">
    <property type="entry name" value="Regulator of chromosome condensation 1/beta-lactamase-inhibitor protein II"/>
    <property type="match status" value="1"/>
</dbReference>
<dbReference type="PANTHER" id="PTHR22872">
    <property type="entry name" value="BTK-BINDING PROTEIN-RELATED"/>
    <property type="match status" value="1"/>
</dbReference>
<feature type="compositionally biased region" description="Acidic residues" evidence="3">
    <location>
        <begin position="549"/>
        <end position="560"/>
    </location>
</feature>
<feature type="repeat" description="RCC1" evidence="2">
    <location>
        <begin position="224"/>
        <end position="275"/>
    </location>
</feature>
<dbReference type="CDD" id="cd18186">
    <property type="entry name" value="BTB_POZ_ZBTB_KLHL-like"/>
    <property type="match status" value="1"/>
</dbReference>
<feature type="region of interest" description="Disordered" evidence="3">
    <location>
        <begin position="523"/>
        <end position="560"/>
    </location>
</feature>
<organism evidence="5 6">
    <name type="scientific">Anaeramoeba flamelloides</name>
    <dbReference type="NCBI Taxonomy" id="1746091"/>
    <lineage>
        <taxon>Eukaryota</taxon>
        <taxon>Metamonada</taxon>
        <taxon>Anaeramoebidae</taxon>
        <taxon>Anaeramoeba</taxon>
    </lineage>
</organism>
<evidence type="ECO:0000313" key="6">
    <source>
        <dbReference type="Proteomes" id="UP001150062"/>
    </source>
</evidence>
<dbReference type="InterPro" id="IPR000408">
    <property type="entry name" value="Reg_chr_condens"/>
</dbReference>
<protein>
    <submittedName>
        <fullName evidence="5">Claret</fullName>
    </submittedName>
</protein>
<accession>A0ABQ8Y092</accession>
<evidence type="ECO:0000256" key="2">
    <source>
        <dbReference type="PROSITE-ProRule" id="PRU00235"/>
    </source>
</evidence>
<dbReference type="EMBL" id="JAOAOG010000240">
    <property type="protein sequence ID" value="KAJ6237104.1"/>
    <property type="molecule type" value="Genomic_DNA"/>
</dbReference>
<evidence type="ECO:0000259" key="4">
    <source>
        <dbReference type="PROSITE" id="PS50097"/>
    </source>
</evidence>
<dbReference type="PANTHER" id="PTHR22872:SF2">
    <property type="entry name" value="INHIBITOR OF BRUTON TYROSINE KINASE"/>
    <property type="match status" value="1"/>
</dbReference>
<dbReference type="Proteomes" id="UP001150062">
    <property type="component" value="Unassembled WGS sequence"/>
</dbReference>
<dbReference type="PROSITE" id="PS50012">
    <property type="entry name" value="RCC1_3"/>
    <property type="match status" value="2"/>
</dbReference>
<keyword evidence="6" id="KW-1185">Reference proteome</keyword>
<dbReference type="InterPro" id="IPR009091">
    <property type="entry name" value="RCC1/BLIP-II"/>
</dbReference>
<reference evidence="5" key="1">
    <citation type="submission" date="2022-08" db="EMBL/GenBank/DDBJ databases">
        <title>Novel sulfate-reducing endosymbionts in the free-living metamonad Anaeramoeba.</title>
        <authorList>
            <person name="Jerlstrom-Hultqvist J."/>
            <person name="Cepicka I."/>
            <person name="Gallot-Lavallee L."/>
            <person name="Salas-Leiva D."/>
            <person name="Curtis B.A."/>
            <person name="Zahonova K."/>
            <person name="Pipaliya S."/>
            <person name="Dacks J."/>
            <person name="Roger A.J."/>
        </authorList>
    </citation>
    <scope>NUCLEOTIDE SEQUENCE</scope>
    <source>
        <strain evidence="5">Schooner1</strain>
    </source>
</reference>
<dbReference type="Gene3D" id="3.30.710.10">
    <property type="entry name" value="Potassium Channel Kv1.1, Chain A"/>
    <property type="match status" value="1"/>
</dbReference>
<dbReference type="PROSITE" id="PS50097">
    <property type="entry name" value="BTB"/>
    <property type="match status" value="1"/>
</dbReference>
<dbReference type="InterPro" id="IPR051625">
    <property type="entry name" value="Signaling_Regulatory_Domain"/>
</dbReference>
<evidence type="ECO:0000256" key="1">
    <source>
        <dbReference type="ARBA" id="ARBA00022737"/>
    </source>
</evidence>
<dbReference type="SUPFAM" id="SSF50985">
    <property type="entry name" value="RCC1/BLIP-II"/>
    <property type="match status" value="1"/>
</dbReference>
<feature type="domain" description="BTB" evidence="4">
    <location>
        <begin position="564"/>
        <end position="626"/>
    </location>
</feature>
<gene>
    <name evidence="5" type="ORF">M0813_03511</name>
</gene>
<evidence type="ECO:0000313" key="5">
    <source>
        <dbReference type="EMBL" id="KAJ6237104.1"/>
    </source>
</evidence>
<dbReference type="Pfam" id="PF00651">
    <property type="entry name" value="BTB"/>
    <property type="match status" value="1"/>
</dbReference>
<dbReference type="SUPFAM" id="SSF54695">
    <property type="entry name" value="POZ domain"/>
    <property type="match status" value="1"/>
</dbReference>
<comment type="caution">
    <text evidence="5">The sequence shown here is derived from an EMBL/GenBank/DDBJ whole genome shotgun (WGS) entry which is preliminary data.</text>
</comment>
<evidence type="ECO:0000256" key="3">
    <source>
        <dbReference type="SAM" id="MobiDB-lite"/>
    </source>
</evidence>